<dbReference type="GO" id="GO:0005634">
    <property type="term" value="C:nucleus"/>
    <property type="evidence" value="ECO:0007669"/>
    <property type="project" value="InterPro"/>
</dbReference>
<keyword evidence="8" id="KW-0131">Cell cycle</keyword>
<dbReference type="Proteomes" id="UP001388673">
    <property type="component" value="Unassembled WGS sequence"/>
</dbReference>
<evidence type="ECO:0000256" key="10">
    <source>
        <dbReference type="SAM" id="MobiDB-lite"/>
    </source>
</evidence>
<sequence>MPPARNTKTSRASVASSSKTTLDAIPPVEVPESITPDYVYTSRERHALSEDERAKLIHELVGFNPNKLCSDIAEAARSEIYTTVAGIEEWLRPRIKTKEDENELNVGLHALETLLESHVDKAFDKFTAWVLRNAFEFSPELEVVLPWHKGLDFSRGEYVASQPRGQDGLDLSIDQLRTKVEQSRLLSQRLEIAEKKLDRRIEIAKQRKAEVGFVKEVIDSAGLSPLHTPSSQILQTLTSLHTALSPLDTMVTTLPPQPSPGPGGSAGGSHTKAWEMGRAAYLNWALGKMVPSNPSVTIGGSTAGGEGAHEGKMESIEKSIEEVGGVEGVEAVVRSLTN</sequence>
<comment type="caution">
    <text evidence="11">The sequence shown here is derived from an EMBL/GenBank/DDBJ whole genome shotgun (WGS) entry which is preliminary data.</text>
</comment>
<dbReference type="RefSeq" id="XP_066802265.1">
    <property type="nucleotide sequence ID" value="XM_066946886.1"/>
</dbReference>
<evidence type="ECO:0000256" key="2">
    <source>
        <dbReference type="ARBA" id="ARBA00008643"/>
    </source>
</evidence>
<evidence type="ECO:0000256" key="3">
    <source>
        <dbReference type="ARBA" id="ARBA00022454"/>
    </source>
</evidence>
<name>A0AAW0YKQ9_9TREE</name>
<keyword evidence="5" id="KW-0498">Mitosis</keyword>
<evidence type="ECO:0000256" key="5">
    <source>
        <dbReference type="ARBA" id="ARBA00022776"/>
    </source>
</evidence>
<dbReference type="GO" id="GO:0000444">
    <property type="term" value="C:MIS12/MIND type complex"/>
    <property type="evidence" value="ECO:0007669"/>
    <property type="project" value="TreeGrafter"/>
</dbReference>
<evidence type="ECO:0000256" key="6">
    <source>
        <dbReference type="ARBA" id="ARBA00022838"/>
    </source>
</evidence>
<keyword evidence="12" id="KW-1185">Reference proteome</keyword>
<comment type="similarity">
    <text evidence="2">Belongs to the mis12 family.</text>
</comment>
<keyword evidence="9" id="KW-0137">Centromere</keyword>
<evidence type="ECO:0000256" key="7">
    <source>
        <dbReference type="ARBA" id="ARBA00023054"/>
    </source>
</evidence>
<dbReference type="AlphaFoldDB" id="A0AAW0YKQ9"/>
<dbReference type="GO" id="GO:0051301">
    <property type="term" value="P:cell division"/>
    <property type="evidence" value="ECO:0007669"/>
    <property type="project" value="UniProtKB-KW"/>
</dbReference>
<dbReference type="PANTHER" id="PTHR14527">
    <property type="entry name" value="PROTEIN MIS12 HOMOLOG"/>
    <property type="match status" value="1"/>
</dbReference>
<dbReference type="PANTHER" id="PTHR14527:SF2">
    <property type="entry name" value="PROTEIN MIS12 HOMOLOG"/>
    <property type="match status" value="1"/>
</dbReference>
<dbReference type="GeneID" id="92181038"/>
<keyword evidence="6" id="KW-0995">Kinetochore</keyword>
<evidence type="ECO:0000256" key="8">
    <source>
        <dbReference type="ARBA" id="ARBA00023306"/>
    </source>
</evidence>
<reference evidence="11 12" key="1">
    <citation type="journal article" date="2024" name="bioRxiv">
        <title>Comparative genomics of Cryptococcus and Kwoniella reveals pathogenesis evolution and contrasting karyotype dynamics via intercentromeric recombination or chromosome fusion.</title>
        <authorList>
            <person name="Coelho M.A."/>
            <person name="David-Palma M."/>
            <person name="Shea T."/>
            <person name="Bowers K."/>
            <person name="McGinley-Smith S."/>
            <person name="Mohammad A.W."/>
            <person name="Gnirke A."/>
            <person name="Yurkov A.M."/>
            <person name="Nowrousian M."/>
            <person name="Sun S."/>
            <person name="Cuomo C.A."/>
            <person name="Heitman J."/>
        </authorList>
    </citation>
    <scope>NUCLEOTIDE SEQUENCE [LARGE SCALE GENOMIC DNA]</scope>
    <source>
        <strain evidence="11 12">CBS 13917</strain>
    </source>
</reference>
<evidence type="ECO:0000313" key="11">
    <source>
        <dbReference type="EMBL" id="KAK8853079.1"/>
    </source>
</evidence>
<dbReference type="GO" id="GO:0051382">
    <property type="term" value="P:kinetochore assembly"/>
    <property type="evidence" value="ECO:0007669"/>
    <property type="project" value="TreeGrafter"/>
</dbReference>
<proteinExistence type="inferred from homology"/>
<evidence type="ECO:0000256" key="1">
    <source>
        <dbReference type="ARBA" id="ARBA00004629"/>
    </source>
</evidence>
<dbReference type="EMBL" id="JBCAWK010000007">
    <property type="protein sequence ID" value="KAK8853079.1"/>
    <property type="molecule type" value="Genomic_DNA"/>
</dbReference>
<dbReference type="InterPro" id="IPR008685">
    <property type="entry name" value="Centromere_Mis12"/>
</dbReference>
<organism evidence="11 12">
    <name type="scientific">Kwoniella newhampshirensis</name>
    <dbReference type="NCBI Taxonomy" id="1651941"/>
    <lineage>
        <taxon>Eukaryota</taxon>
        <taxon>Fungi</taxon>
        <taxon>Dikarya</taxon>
        <taxon>Basidiomycota</taxon>
        <taxon>Agaricomycotina</taxon>
        <taxon>Tremellomycetes</taxon>
        <taxon>Tremellales</taxon>
        <taxon>Cryptococcaceae</taxon>
        <taxon>Kwoniella</taxon>
    </lineage>
</organism>
<evidence type="ECO:0000256" key="4">
    <source>
        <dbReference type="ARBA" id="ARBA00022618"/>
    </source>
</evidence>
<evidence type="ECO:0008006" key="13">
    <source>
        <dbReference type="Google" id="ProtNLM"/>
    </source>
</evidence>
<comment type="subcellular location">
    <subcellularLocation>
        <location evidence="1">Chromosome</location>
        <location evidence="1">Centromere</location>
        <location evidence="1">Kinetochore</location>
    </subcellularLocation>
</comment>
<keyword evidence="7" id="KW-0175">Coiled coil</keyword>
<evidence type="ECO:0000256" key="9">
    <source>
        <dbReference type="ARBA" id="ARBA00023328"/>
    </source>
</evidence>
<protein>
    <recommendedName>
        <fullName evidence="13">Kinetochore protein Mis12/MTW1</fullName>
    </recommendedName>
</protein>
<feature type="compositionally biased region" description="Polar residues" evidence="10">
    <location>
        <begin position="1"/>
        <end position="21"/>
    </location>
</feature>
<accession>A0AAW0YKQ9</accession>
<gene>
    <name evidence="11" type="ORF">IAR55_003780</name>
</gene>
<keyword evidence="4" id="KW-0132">Cell division</keyword>
<feature type="region of interest" description="Disordered" evidence="10">
    <location>
        <begin position="1"/>
        <end position="24"/>
    </location>
</feature>
<keyword evidence="3" id="KW-0158">Chromosome</keyword>
<evidence type="ECO:0000313" key="12">
    <source>
        <dbReference type="Proteomes" id="UP001388673"/>
    </source>
</evidence>
<dbReference type="KEGG" id="kne:92181038"/>
<dbReference type="GO" id="GO:0000070">
    <property type="term" value="P:mitotic sister chromatid segregation"/>
    <property type="evidence" value="ECO:0007669"/>
    <property type="project" value="TreeGrafter"/>
</dbReference>
<dbReference type="Pfam" id="PF05859">
    <property type="entry name" value="Mis12"/>
    <property type="match status" value="1"/>
</dbReference>